<evidence type="ECO:0000256" key="1">
    <source>
        <dbReference type="SAM" id="Phobius"/>
    </source>
</evidence>
<keyword evidence="3" id="KW-1185">Reference proteome</keyword>
<gene>
    <name evidence="2" type="ORF">ACFQDM_03350</name>
</gene>
<feature type="transmembrane region" description="Helical" evidence="1">
    <location>
        <begin position="21"/>
        <end position="42"/>
    </location>
</feature>
<name>A0ABW1S6B0_9PROT</name>
<proteinExistence type="predicted"/>
<feature type="transmembrane region" description="Helical" evidence="1">
    <location>
        <begin position="150"/>
        <end position="170"/>
    </location>
</feature>
<evidence type="ECO:0000313" key="2">
    <source>
        <dbReference type="EMBL" id="MFC6197094.1"/>
    </source>
</evidence>
<keyword evidence="1" id="KW-1133">Transmembrane helix</keyword>
<feature type="transmembrane region" description="Helical" evidence="1">
    <location>
        <begin position="115"/>
        <end position="138"/>
    </location>
</feature>
<reference evidence="3" key="1">
    <citation type="journal article" date="2019" name="Int. J. Syst. Evol. Microbiol.">
        <title>The Global Catalogue of Microorganisms (GCM) 10K type strain sequencing project: providing services to taxonomists for standard genome sequencing and annotation.</title>
        <authorList>
            <consortium name="The Broad Institute Genomics Platform"/>
            <consortium name="The Broad Institute Genome Sequencing Center for Infectious Disease"/>
            <person name="Wu L."/>
            <person name="Ma J."/>
        </authorList>
    </citation>
    <scope>NUCLEOTIDE SEQUENCE [LARGE SCALE GENOMIC DNA]</scope>
    <source>
        <strain evidence="3">CGMCC-1.15741</strain>
    </source>
</reference>
<feature type="transmembrane region" description="Helical" evidence="1">
    <location>
        <begin position="71"/>
        <end position="95"/>
    </location>
</feature>
<keyword evidence="1" id="KW-0472">Membrane</keyword>
<organism evidence="2 3">
    <name type="scientific">Ponticaulis profundi</name>
    <dbReference type="NCBI Taxonomy" id="2665222"/>
    <lineage>
        <taxon>Bacteria</taxon>
        <taxon>Pseudomonadati</taxon>
        <taxon>Pseudomonadota</taxon>
        <taxon>Alphaproteobacteria</taxon>
        <taxon>Hyphomonadales</taxon>
        <taxon>Hyphomonadaceae</taxon>
        <taxon>Ponticaulis</taxon>
    </lineage>
</organism>
<protein>
    <recommendedName>
        <fullName evidence="4">Rod shape-determining protein MreD</fullName>
    </recommendedName>
</protein>
<comment type="caution">
    <text evidence="2">The sequence shown here is derived from an EMBL/GenBank/DDBJ whole genome shotgun (WGS) entry which is preliminary data.</text>
</comment>
<dbReference type="RefSeq" id="WP_377375468.1">
    <property type="nucleotide sequence ID" value="NZ_JBHSSW010000004.1"/>
</dbReference>
<sequence length="178" mass="19265">MNRVSSSNVPIPFWDKMGRTGRMLVGTAIIVLIGFVGICYAAPLGIQYLWPIAGIWAAIGWGASRASMRPVLALILVGLMMDLSQGAPLGCWPAIQLIGYLVSSAFRTRTLTDTTGVFRALGDVAAFAATFFFARWIIGGYLGGMATQDLLGNFLTTGLLYFPMRSFFLLTNDERVGL</sequence>
<evidence type="ECO:0008006" key="4">
    <source>
        <dbReference type="Google" id="ProtNLM"/>
    </source>
</evidence>
<dbReference type="EMBL" id="JBHSSW010000004">
    <property type="protein sequence ID" value="MFC6197094.1"/>
    <property type="molecule type" value="Genomic_DNA"/>
</dbReference>
<accession>A0ABW1S6B0</accession>
<evidence type="ECO:0000313" key="3">
    <source>
        <dbReference type="Proteomes" id="UP001596303"/>
    </source>
</evidence>
<keyword evidence="1" id="KW-0812">Transmembrane</keyword>
<dbReference type="Proteomes" id="UP001596303">
    <property type="component" value="Unassembled WGS sequence"/>
</dbReference>